<organism evidence="1 2">
    <name type="scientific">Cronartium quercuum f. sp. fusiforme G11</name>
    <dbReference type="NCBI Taxonomy" id="708437"/>
    <lineage>
        <taxon>Eukaryota</taxon>
        <taxon>Fungi</taxon>
        <taxon>Dikarya</taxon>
        <taxon>Basidiomycota</taxon>
        <taxon>Pucciniomycotina</taxon>
        <taxon>Pucciniomycetes</taxon>
        <taxon>Pucciniales</taxon>
        <taxon>Coleosporiaceae</taxon>
        <taxon>Cronartium</taxon>
    </lineage>
</organism>
<dbReference type="EMBL" id="MU167229">
    <property type="protein sequence ID" value="KAG0149307.1"/>
    <property type="molecule type" value="Genomic_DNA"/>
</dbReference>
<proteinExistence type="predicted"/>
<name>A0A9P6NPI6_9BASI</name>
<protein>
    <submittedName>
        <fullName evidence="1">Uncharacterized protein</fullName>
    </submittedName>
</protein>
<dbReference type="AlphaFoldDB" id="A0A9P6NPI6"/>
<dbReference type="Proteomes" id="UP000886653">
    <property type="component" value="Unassembled WGS sequence"/>
</dbReference>
<keyword evidence="2" id="KW-1185">Reference proteome</keyword>
<evidence type="ECO:0000313" key="2">
    <source>
        <dbReference type="Proteomes" id="UP000886653"/>
    </source>
</evidence>
<comment type="caution">
    <text evidence="1">The sequence shown here is derived from an EMBL/GenBank/DDBJ whole genome shotgun (WGS) entry which is preliminary data.</text>
</comment>
<gene>
    <name evidence="1" type="ORF">CROQUDRAFT_653884</name>
</gene>
<accession>A0A9P6NPI6</accession>
<sequence length="142" mass="16068">MPPTSRDIMLLLNFVINLMHDYPELAARLTLEDFVGFVVQATKVVFNTSVLAWTLPESQGSHHTPLQGQAVWKQVDRSQDSYSTLDVHIVVAFESGSKIPRSIPTKIAHPKTYSQHQYHAEKEYAGHGRNGKIFGQTYLARY</sequence>
<reference evidence="1" key="1">
    <citation type="submission" date="2013-11" db="EMBL/GenBank/DDBJ databases">
        <title>Genome sequence of the fusiform rust pathogen reveals effectors for host alternation and coevolution with pine.</title>
        <authorList>
            <consortium name="DOE Joint Genome Institute"/>
            <person name="Smith K."/>
            <person name="Pendleton A."/>
            <person name="Kubisiak T."/>
            <person name="Anderson C."/>
            <person name="Salamov A."/>
            <person name="Aerts A."/>
            <person name="Riley R."/>
            <person name="Clum A."/>
            <person name="Lindquist E."/>
            <person name="Ence D."/>
            <person name="Campbell M."/>
            <person name="Kronenberg Z."/>
            <person name="Feau N."/>
            <person name="Dhillon B."/>
            <person name="Hamelin R."/>
            <person name="Burleigh J."/>
            <person name="Smith J."/>
            <person name="Yandell M."/>
            <person name="Nelson C."/>
            <person name="Grigoriev I."/>
            <person name="Davis J."/>
        </authorList>
    </citation>
    <scope>NUCLEOTIDE SEQUENCE</scope>
    <source>
        <strain evidence="1">G11</strain>
    </source>
</reference>
<evidence type="ECO:0000313" key="1">
    <source>
        <dbReference type="EMBL" id="KAG0149307.1"/>
    </source>
</evidence>